<feature type="domain" description="AB hydrolase-1" evidence="2">
    <location>
        <begin position="112"/>
        <end position="219"/>
    </location>
</feature>
<evidence type="ECO:0000256" key="1">
    <source>
        <dbReference type="ARBA" id="ARBA00022801"/>
    </source>
</evidence>
<evidence type="ECO:0000313" key="4">
    <source>
        <dbReference type="Proteomes" id="UP000558113"/>
    </source>
</evidence>
<dbReference type="PANTHER" id="PTHR43329">
    <property type="entry name" value="EPOXIDE HYDROLASE"/>
    <property type="match status" value="1"/>
</dbReference>
<comment type="caution">
    <text evidence="3">The sequence shown here is derived from an EMBL/GenBank/DDBJ whole genome shotgun (WGS) entry which is preliminary data.</text>
</comment>
<dbReference type="InterPro" id="IPR029058">
    <property type="entry name" value="AB_hydrolase_fold"/>
</dbReference>
<dbReference type="PRINTS" id="PR00111">
    <property type="entry name" value="ABHYDROLASE"/>
</dbReference>
<dbReference type="GO" id="GO:0016787">
    <property type="term" value="F:hydrolase activity"/>
    <property type="evidence" value="ECO:0007669"/>
    <property type="project" value="UniProtKB-KW"/>
</dbReference>
<keyword evidence="1 3" id="KW-0378">Hydrolase</keyword>
<keyword evidence="4" id="KW-1185">Reference proteome</keyword>
<organism evidence="3 4">
    <name type="scientific">Paenibacillus sacheonensis</name>
    <dbReference type="NCBI Taxonomy" id="742054"/>
    <lineage>
        <taxon>Bacteria</taxon>
        <taxon>Bacillati</taxon>
        <taxon>Bacillota</taxon>
        <taxon>Bacilli</taxon>
        <taxon>Bacillales</taxon>
        <taxon>Paenibacillaceae</taxon>
        <taxon>Paenibacillus</taxon>
    </lineage>
</organism>
<reference evidence="3 4" key="1">
    <citation type="submission" date="2020-01" db="EMBL/GenBank/DDBJ databases">
        <title>Paenibacillus soybeanensis sp. nov. isolated from the nodules of soybean (Glycine max(L.) Merr).</title>
        <authorList>
            <person name="Wang H."/>
        </authorList>
    </citation>
    <scope>NUCLEOTIDE SEQUENCE [LARGE SCALE GENOMIC DNA]</scope>
    <source>
        <strain evidence="3 4">DSM 23054</strain>
    </source>
</reference>
<dbReference type="OrthoDB" id="9773293at2"/>
<dbReference type="SUPFAM" id="SSF53474">
    <property type="entry name" value="alpha/beta-Hydrolases"/>
    <property type="match status" value="1"/>
</dbReference>
<dbReference type="InterPro" id="IPR000073">
    <property type="entry name" value="AB_hydrolase_1"/>
</dbReference>
<proteinExistence type="predicted"/>
<dbReference type="Proteomes" id="UP000558113">
    <property type="component" value="Unassembled WGS sequence"/>
</dbReference>
<dbReference type="EMBL" id="JAAAMU010000007">
    <property type="protein sequence ID" value="NBC70444.1"/>
    <property type="molecule type" value="Genomic_DNA"/>
</dbReference>
<dbReference type="RefSeq" id="WP_161699388.1">
    <property type="nucleotide sequence ID" value="NZ_JAAAMU010000007.1"/>
</dbReference>
<gene>
    <name evidence="3" type="ORF">GT003_15695</name>
</gene>
<dbReference type="InterPro" id="IPR000639">
    <property type="entry name" value="Epox_hydrolase-like"/>
</dbReference>
<protein>
    <submittedName>
        <fullName evidence="3">Alpha/beta fold hydrolase</fullName>
    </submittedName>
</protein>
<dbReference type="Gene3D" id="3.40.50.1820">
    <property type="entry name" value="alpha/beta hydrolase"/>
    <property type="match status" value="1"/>
</dbReference>
<evidence type="ECO:0000313" key="3">
    <source>
        <dbReference type="EMBL" id="NBC70444.1"/>
    </source>
</evidence>
<dbReference type="PRINTS" id="PR00412">
    <property type="entry name" value="EPOXHYDRLASE"/>
</dbReference>
<accession>A0A7X5C2J6</accession>
<dbReference type="AlphaFoldDB" id="A0A7X5C2J6"/>
<evidence type="ECO:0000259" key="2">
    <source>
        <dbReference type="Pfam" id="PF00561"/>
    </source>
</evidence>
<dbReference type="Pfam" id="PF00561">
    <property type="entry name" value="Abhydrolase_1"/>
    <property type="match status" value="1"/>
</dbReference>
<name>A0A7X5C2J6_9BACL</name>
<sequence>MFKPRKIFAKLLSRYRIVIRTLQSGGSCSLRRAAKTIGFAGLVSVAAIGVSGLRTAHAEAELAPSSAVQVLRPVDGSKLDAELAAKLPGFKNGYADVNGIRIHYVEGGTGDPLVLLPGWPQTWWAYHKIMPALADRYRVIAVDLRGMGGSSKPLDGYDKKTMASDVKALADQLGLKQLNIAGHDIGSMVAYSFAANYPSAVKKLAMLDVPHVFDAFKQIPMLPSEDAFKKPNPNYYTWWFALNSVPGLPQQMLEGRFRFLQNWVMDYLSVNPAKIDAFDREAYAIAYAGSDAIRSSNAWFQTWNQDIKDLADYPVLNMPVLGLASISYDLLNAFLPGRASNVKMVKLENVGHFFPEEDPEATIRNFMDFF</sequence>